<name>A0A6J5G3P8_9BURK</name>
<reference evidence="1 2" key="1">
    <citation type="submission" date="2020-04" db="EMBL/GenBank/DDBJ databases">
        <authorList>
            <person name="De Canck E."/>
        </authorList>
    </citation>
    <scope>NUCLEOTIDE SEQUENCE [LARGE SCALE GENOMIC DNA]</scope>
    <source>
        <strain evidence="1 2">LMG 28688</strain>
    </source>
</reference>
<evidence type="ECO:0000313" key="1">
    <source>
        <dbReference type="EMBL" id="CAB3792828.1"/>
    </source>
</evidence>
<organism evidence="1 2">
    <name type="scientific">Paraburkholderia caffeinitolerans</name>
    <dbReference type="NCBI Taxonomy" id="1723730"/>
    <lineage>
        <taxon>Bacteria</taxon>
        <taxon>Pseudomonadati</taxon>
        <taxon>Pseudomonadota</taxon>
        <taxon>Betaproteobacteria</taxon>
        <taxon>Burkholderiales</taxon>
        <taxon>Burkholderiaceae</taxon>
        <taxon>Paraburkholderia</taxon>
    </lineage>
</organism>
<dbReference type="EMBL" id="CADIKL010000017">
    <property type="protein sequence ID" value="CAB3792828.1"/>
    <property type="molecule type" value="Genomic_DNA"/>
</dbReference>
<accession>A0A6J5G3P8</accession>
<dbReference type="Proteomes" id="UP000494119">
    <property type="component" value="Unassembled WGS sequence"/>
</dbReference>
<proteinExistence type="predicted"/>
<sequence>MLTSHWQAKICGPIPSGCGIARRNEVLSPHEFATLMLIRHAPEQIDMNRQELDILLERQLVALEQRAEGHRLPSLTTAGRSLLDALGRAEPTHFEYEEMGGFDAH</sequence>
<gene>
    <name evidence="1" type="ORF">LMG28688_03594</name>
</gene>
<evidence type="ECO:0000313" key="2">
    <source>
        <dbReference type="Proteomes" id="UP000494119"/>
    </source>
</evidence>
<protein>
    <recommendedName>
        <fullName evidence="3">HTH hxlR-type domain-containing protein</fullName>
    </recommendedName>
</protein>
<evidence type="ECO:0008006" key="3">
    <source>
        <dbReference type="Google" id="ProtNLM"/>
    </source>
</evidence>
<dbReference type="AlphaFoldDB" id="A0A6J5G3P8"/>
<keyword evidence="2" id="KW-1185">Reference proteome</keyword>